<protein>
    <submittedName>
        <fullName evidence="2">Uncharacterized protein</fullName>
    </submittedName>
</protein>
<evidence type="ECO:0000313" key="3">
    <source>
        <dbReference type="Proteomes" id="UP000026961"/>
    </source>
</evidence>
<name>A0A0D9ZHG7_9ORYZ</name>
<evidence type="ECO:0000256" key="1">
    <source>
        <dbReference type="SAM" id="MobiDB-lite"/>
    </source>
</evidence>
<dbReference type="HOGENOM" id="CLU_1423541_0_0_1"/>
<evidence type="ECO:0000313" key="2">
    <source>
        <dbReference type="EnsemblPlants" id="OGLUM04G03470.1"/>
    </source>
</evidence>
<reference evidence="2" key="1">
    <citation type="submission" date="2015-04" db="UniProtKB">
        <authorList>
            <consortium name="EnsemblPlants"/>
        </authorList>
    </citation>
    <scope>IDENTIFICATION</scope>
</reference>
<dbReference type="Proteomes" id="UP000026961">
    <property type="component" value="Chromosome 4"/>
</dbReference>
<proteinExistence type="predicted"/>
<dbReference type="AlphaFoldDB" id="A0A0D9ZHG7"/>
<sequence length="191" mass="20043">MPLKFYKIRSVPLPSPFSSISSLLHLLLSPVSSLLSHSALTTAKPLLQLGRAAVSSVELDLCVDGAEKVVETGGGDLVSKRAKRKELGSIWSPSPPRSPSLTPCPLAAGPPSTGPPDPEAAAVASPNPGGRREDAWSEGATAVLGRGSLRHPQWPEVADAVSSREGYAKAPKSSSWQFFGRLDDLLAPTFN</sequence>
<dbReference type="eggNOG" id="KOG4282">
    <property type="taxonomic scope" value="Eukaryota"/>
</dbReference>
<organism evidence="2">
    <name type="scientific">Oryza glumipatula</name>
    <dbReference type="NCBI Taxonomy" id="40148"/>
    <lineage>
        <taxon>Eukaryota</taxon>
        <taxon>Viridiplantae</taxon>
        <taxon>Streptophyta</taxon>
        <taxon>Embryophyta</taxon>
        <taxon>Tracheophyta</taxon>
        <taxon>Spermatophyta</taxon>
        <taxon>Magnoliopsida</taxon>
        <taxon>Liliopsida</taxon>
        <taxon>Poales</taxon>
        <taxon>Poaceae</taxon>
        <taxon>BOP clade</taxon>
        <taxon>Oryzoideae</taxon>
        <taxon>Oryzeae</taxon>
        <taxon>Oryzinae</taxon>
        <taxon>Oryza</taxon>
    </lineage>
</organism>
<dbReference type="Gramene" id="OGLUM04G03470.1">
    <property type="protein sequence ID" value="OGLUM04G03470.1"/>
    <property type="gene ID" value="OGLUM04G03470"/>
</dbReference>
<keyword evidence="3" id="KW-1185">Reference proteome</keyword>
<dbReference type="EnsemblPlants" id="OGLUM04G03470.1">
    <property type="protein sequence ID" value="OGLUM04G03470.1"/>
    <property type="gene ID" value="OGLUM04G03470"/>
</dbReference>
<reference evidence="2" key="2">
    <citation type="submission" date="2018-05" db="EMBL/GenBank/DDBJ databases">
        <title>OgluRS3 (Oryza glumaepatula Reference Sequence Version 3).</title>
        <authorList>
            <person name="Zhang J."/>
            <person name="Kudrna D."/>
            <person name="Lee S."/>
            <person name="Talag J."/>
            <person name="Welchert J."/>
            <person name="Wing R.A."/>
        </authorList>
    </citation>
    <scope>NUCLEOTIDE SEQUENCE [LARGE SCALE GENOMIC DNA]</scope>
</reference>
<dbReference type="STRING" id="40148.A0A0D9ZHG7"/>
<feature type="region of interest" description="Disordered" evidence="1">
    <location>
        <begin position="85"/>
        <end position="138"/>
    </location>
</feature>
<accession>A0A0D9ZHG7</accession>